<sequence>MTMMTKQKPSGWMKLNQITDGFSMSRLELEEVQRCHDPIDFYRLFFSSDLLEEVAIQTNIYGRQKNRYMQKVKVNASKDPKKKRSVAEVVVIDLMKGFLRQGRCFCWYTSLQLAHRLLKKRTDLV</sequence>
<name>A0AAN8IIN3_TRICO</name>
<comment type="caution">
    <text evidence="1">The sequence shown here is derived from an EMBL/GenBank/DDBJ whole genome shotgun (WGS) entry which is preliminary data.</text>
</comment>
<keyword evidence="2" id="KW-1185">Reference proteome</keyword>
<organism evidence="1 2">
    <name type="scientific">Trichostrongylus colubriformis</name>
    <name type="common">Black scour worm</name>
    <dbReference type="NCBI Taxonomy" id="6319"/>
    <lineage>
        <taxon>Eukaryota</taxon>
        <taxon>Metazoa</taxon>
        <taxon>Ecdysozoa</taxon>
        <taxon>Nematoda</taxon>
        <taxon>Chromadorea</taxon>
        <taxon>Rhabditida</taxon>
        <taxon>Rhabditina</taxon>
        <taxon>Rhabditomorpha</taxon>
        <taxon>Strongyloidea</taxon>
        <taxon>Trichostrongylidae</taxon>
        <taxon>Trichostrongylus</taxon>
    </lineage>
</organism>
<evidence type="ECO:0000313" key="2">
    <source>
        <dbReference type="Proteomes" id="UP001331761"/>
    </source>
</evidence>
<evidence type="ECO:0000313" key="1">
    <source>
        <dbReference type="EMBL" id="KAK5971808.1"/>
    </source>
</evidence>
<dbReference type="Proteomes" id="UP001331761">
    <property type="component" value="Unassembled WGS sequence"/>
</dbReference>
<dbReference type="AlphaFoldDB" id="A0AAN8IIN3"/>
<dbReference type="EMBL" id="WIXE01017361">
    <property type="protein sequence ID" value="KAK5971808.1"/>
    <property type="molecule type" value="Genomic_DNA"/>
</dbReference>
<proteinExistence type="predicted"/>
<gene>
    <name evidence="1" type="ORF">GCK32_006355</name>
</gene>
<reference evidence="1 2" key="1">
    <citation type="submission" date="2019-10" db="EMBL/GenBank/DDBJ databases">
        <title>Assembly and Annotation for the nematode Trichostrongylus colubriformis.</title>
        <authorList>
            <person name="Martin J."/>
        </authorList>
    </citation>
    <scope>NUCLEOTIDE SEQUENCE [LARGE SCALE GENOMIC DNA]</scope>
    <source>
        <strain evidence="1">G859</strain>
        <tissue evidence="1">Whole worm</tissue>
    </source>
</reference>
<feature type="non-terminal residue" evidence="1">
    <location>
        <position position="125"/>
    </location>
</feature>
<protein>
    <submittedName>
        <fullName evidence="1">Uncharacterized protein</fullName>
    </submittedName>
</protein>
<accession>A0AAN8IIN3</accession>